<name>A0A2V0PD19_9CHLO</name>
<comment type="caution">
    <text evidence="3">The sequence shown here is derived from an EMBL/GenBank/DDBJ whole genome shotgun (WGS) entry which is preliminary data.</text>
</comment>
<dbReference type="Proteomes" id="UP000247498">
    <property type="component" value="Unassembled WGS sequence"/>
</dbReference>
<evidence type="ECO:0000259" key="2">
    <source>
        <dbReference type="PROSITE" id="PS50213"/>
    </source>
</evidence>
<keyword evidence="4" id="KW-1185">Reference proteome</keyword>
<dbReference type="PROSITE" id="PS50213">
    <property type="entry name" value="FAS1"/>
    <property type="match status" value="1"/>
</dbReference>
<gene>
    <name evidence="3" type="ORF">Rsub_10908</name>
</gene>
<evidence type="ECO:0000256" key="1">
    <source>
        <dbReference type="SAM" id="SignalP"/>
    </source>
</evidence>
<organism evidence="3 4">
    <name type="scientific">Raphidocelis subcapitata</name>
    <dbReference type="NCBI Taxonomy" id="307507"/>
    <lineage>
        <taxon>Eukaryota</taxon>
        <taxon>Viridiplantae</taxon>
        <taxon>Chlorophyta</taxon>
        <taxon>core chlorophytes</taxon>
        <taxon>Chlorophyceae</taxon>
        <taxon>CS clade</taxon>
        <taxon>Sphaeropleales</taxon>
        <taxon>Selenastraceae</taxon>
        <taxon>Raphidocelis</taxon>
    </lineage>
</organism>
<sequence length="146" mass="15469">MARLAVVFALVALSPNLSKLKAALYSSGLADTFSNKELAVTVFVPNNDAYSAAEAKYGSMVSSLMANQSLMKQMVYSNVLKGVIKAPFPKSTVETYVTGTFLNLDNYQVQAKGSSANVKQANIVCGKGLAHVVDNVLLMVDLSGGR</sequence>
<accession>A0A2V0PD19</accession>
<dbReference type="InterPro" id="IPR000782">
    <property type="entry name" value="FAS1_domain"/>
</dbReference>
<reference evidence="3 4" key="1">
    <citation type="journal article" date="2018" name="Sci. Rep.">
        <title>Raphidocelis subcapitata (=Pseudokirchneriella subcapitata) provides an insight into genome evolution and environmental adaptations in the Sphaeropleales.</title>
        <authorList>
            <person name="Suzuki S."/>
            <person name="Yamaguchi H."/>
            <person name="Nakajima N."/>
            <person name="Kawachi M."/>
        </authorList>
    </citation>
    <scope>NUCLEOTIDE SEQUENCE [LARGE SCALE GENOMIC DNA]</scope>
    <source>
        <strain evidence="3 4">NIES-35</strain>
    </source>
</reference>
<protein>
    <recommendedName>
        <fullName evidence="2">FAS1 domain-containing protein</fullName>
    </recommendedName>
</protein>
<dbReference type="InterPro" id="IPR036378">
    <property type="entry name" value="FAS1_dom_sf"/>
</dbReference>
<dbReference type="OrthoDB" id="286301at2759"/>
<dbReference type="AlphaFoldDB" id="A0A2V0PD19"/>
<feature type="chain" id="PRO_5016166918" description="FAS1 domain-containing protein" evidence="1">
    <location>
        <begin position="23"/>
        <end position="146"/>
    </location>
</feature>
<feature type="domain" description="FAS1" evidence="2">
    <location>
        <begin position="4"/>
        <end position="137"/>
    </location>
</feature>
<dbReference type="InParanoid" id="A0A2V0PD19"/>
<dbReference type="Gene3D" id="2.30.180.10">
    <property type="entry name" value="FAS1 domain"/>
    <property type="match status" value="1"/>
</dbReference>
<evidence type="ECO:0000313" key="4">
    <source>
        <dbReference type="Proteomes" id="UP000247498"/>
    </source>
</evidence>
<evidence type="ECO:0000313" key="3">
    <source>
        <dbReference type="EMBL" id="GBF97744.1"/>
    </source>
</evidence>
<keyword evidence="1" id="KW-0732">Signal</keyword>
<dbReference type="EMBL" id="BDRX01000106">
    <property type="protein sequence ID" value="GBF97744.1"/>
    <property type="molecule type" value="Genomic_DNA"/>
</dbReference>
<dbReference type="SUPFAM" id="SSF82153">
    <property type="entry name" value="FAS1 domain"/>
    <property type="match status" value="1"/>
</dbReference>
<feature type="signal peptide" evidence="1">
    <location>
        <begin position="1"/>
        <end position="22"/>
    </location>
</feature>
<dbReference type="Pfam" id="PF02469">
    <property type="entry name" value="Fasciclin"/>
    <property type="match status" value="1"/>
</dbReference>
<proteinExistence type="predicted"/>